<dbReference type="Proteomes" id="UP000243579">
    <property type="component" value="Unassembled WGS sequence"/>
</dbReference>
<dbReference type="PANTHER" id="PTHR31834">
    <property type="entry name" value="INITIATION-SPECIFIC ALPHA-1,6-MANNOSYLTRANSFERASE"/>
    <property type="match status" value="1"/>
</dbReference>
<dbReference type="AlphaFoldDB" id="A0A1V9YXV2"/>
<evidence type="ECO:0000313" key="2">
    <source>
        <dbReference type="EMBL" id="OQR90370.1"/>
    </source>
</evidence>
<keyword evidence="1" id="KW-0812">Transmembrane</keyword>
<dbReference type="OrthoDB" id="3647at2759"/>
<dbReference type="Gene3D" id="3.90.550.20">
    <property type="match status" value="1"/>
</dbReference>
<sequence length="309" mass="35499">MGDDKYRSMRWATLAYRYHPRHLSVRACIGGLVFLVVLFNYNITYSRALFHTVHGTATPVYGQPVAKIIHQSWISLETIPASVKKHKTVESWKARNQEYEYRFWGDDDIPGFVNRHFPEYAILFQRFPVHIMRSDFFRYLAVLKYGGVWSDIDTLCLKPVDAWAPPSPHGVSAMVGVELDASDVLLDWWSLRLQFTQWTFAAAPNHPMMRHVVEFIYHRFKDMAVIPTNVHIVTGPTIWTEAILDYLKQTARVDSIQPFRFLARPMLLGDIAIMPVTSFNPTNPPMGGRGMDDPASLSAHLFLGSWKET</sequence>
<dbReference type="Pfam" id="PF04488">
    <property type="entry name" value="Gly_transf_sug"/>
    <property type="match status" value="1"/>
</dbReference>
<reference evidence="2 3" key="1">
    <citation type="journal article" date="2014" name="Genome Biol. Evol.">
        <title>The secreted proteins of Achlya hypogyna and Thraustotheca clavata identify the ancestral oomycete secretome and reveal gene acquisitions by horizontal gene transfer.</title>
        <authorList>
            <person name="Misner I."/>
            <person name="Blouin N."/>
            <person name="Leonard G."/>
            <person name="Richards T.A."/>
            <person name="Lane C.E."/>
        </authorList>
    </citation>
    <scope>NUCLEOTIDE SEQUENCE [LARGE SCALE GENOMIC DNA]</scope>
    <source>
        <strain evidence="2 3">ATCC 48635</strain>
    </source>
</reference>
<dbReference type="STRING" id="1202772.A0A1V9YXV2"/>
<evidence type="ECO:0000313" key="3">
    <source>
        <dbReference type="Proteomes" id="UP000243579"/>
    </source>
</evidence>
<organism evidence="2 3">
    <name type="scientific">Achlya hypogyna</name>
    <name type="common">Oomycete</name>
    <name type="synonym">Protoachlya hypogyna</name>
    <dbReference type="NCBI Taxonomy" id="1202772"/>
    <lineage>
        <taxon>Eukaryota</taxon>
        <taxon>Sar</taxon>
        <taxon>Stramenopiles</taxon>
        <taxon>Oomycota</taxon>
        <taxon>Saprolegniomycetes</taxon>
        <taxon>Saprolegniales</taxon>
        <taxon>Achlyaceae</taxon>
        <taxon>Achlya</taxon>
    </lineage>
</organism>
<feature type="transmembrane region" description="Helical" evidence="1">
    <location>
        <begin position="23"/>
        <end position="41"/>
    </location>
</feature>
<dbReference type="InterPro" id="IPR029044">
    <property type="entry name" value="Nucleotide-diphossugar_trans"/>
</dbReference>
<keyword evidence="3" id="KW-1185">Reference proteome</keyword>
<dbReference type="InterPro" id="IPR039367">
    <property type="entry name" value="Och1-like"/>
</dbReference>
<dbReference type="GO" id="GO:0000136">
    <property type="term" value="C:mannan polymerase complex"/>
    <property type="evidence" value="ECO:0007669"/>
    <property type="project" value="TreeGrafter"/>
</dbReference>
<keyword evidence="1" id="KW-0472">Membrane</keyword>
<evidence type="ECO:0000256" key="1">
    <source>
        <dbReference type="SAM" id="Phobius"/>
    </source>
</evidence>
<name>A0A1V9YXV2_ACHHY</name>
<proteinExistence type="predicted"/>
<dbReference type="GO" id="GO:0000009">
    <property type="term" value="F:alpha-1,6-mannosyltransferase activity"/>
    <property type="evidence" value="ECO:0007669"/>
    <property type="project" value="InterPro"/>
</dbReference>
<dbReference type="InterPro" id="IPR007577">
    <property type="entry name" value="GlycoTrfase_DXD_sugar-bd_CS"/>
</dbReference>
<gene>
    <name evidence="2" type="ORF">ACHHYP_05575</name>
</gene>
<accession>A0A1V9YXV2</accession>
<dbReference type="EMBL" id="JNBR01000635">
    <property type="protein sequence ID" value="OQR90370.1"/>
    <property type="molecule type" value="Genomic_DNA"/>
</dbReference>
<protein>
    <submittedName>
        <fullName evidence="2">Uncharacterized protein</fullName>
    </submittedName>
</protein>
<comment type="caution">
    <text evidence="2">The sequence shown here is derived from an EMBL/GenBank/DDBJ whole genome shotgun (WGS) entry which is preliminary data.</text>
</comment>
<dbReference type="GO" id="GO:0006487">
    <property type="term" value="P:protein N-linked glycosylation"/>
    <property type="evidence" value="ECO:0007669"/>
    <property type="project" value="TreeGrafter"/>
</dbReference>
<keyword evidence="1" id="KW-1133">Transmembrane helix</keyword>
<dbReference type="PANTHER" id="PTHR31834:SF1">
    <property type="entry name" value="INITIATION-SPECIFIC ALPHA-1,6-MANNOSYLTRANSFERASE"/>
    <property type="match status" value="1"/>
</dbReference>
<dbReference type="SUPFAM" id="SSF53448">
    <property type="entry name" value="Nucleotide-diphospho-sugar transferases"/>
    <property type="match status" value="1"/>
</dbReference>